<keyword evidence="2" id="KW-0732">Signal</keyword>
<dbReference type="SUPFAM" id="SSF49899">
    <property type="entry name" value="Concanavalin A-like lectins/glucanases"/>
    <property type="match status" value="1"/>
</dbReference>
<comment type="similarity">
    <text evidence="1">Belongs to the glycosyl hydrolase 16 family.</text>
</comment>
<keyword evidence="4" id="KW-0378">Hydrolase</keyword>
<evidence type="ECO:0000256" key="2">
    <source>
        <dbReference type="SAM" id="SignalP"/>
    </source>
</evidence>
<dbReference type="GO" id="GO:0005975">
    <property type="term" value="P:carbohydrate metabolic process"/>
    <property type="evidence" value="ECO:0007669"/>
    <property type="project" value="InterPro"/>
</dbReference>
<dbReference type="PROSITE" id="PS51762">
    <property type="entry name" value="GH16_2"/>
    <property type="match status" value="1"/>
</dbReference>
<dbReference type="SUPFAM" id="SSF50405">
    <property type="entry name" value="Actin-crosslinking proteins"/>
    <property type="match status" value="1"/>
</dbReference>
<dbReference type="InterPro" id="IPR008999">
    <property type="entry name" value="Actin-crosslinking"/>
</dbReference>
<keyword evidence="6" id="KW-1185">Reference proteome</keyword>
<feature type="domain" description="GH16" evidence="3">
    <location>
        <begin position="213"/>
        <end position="445"/>
    </location>
</feature>
<dbReference type="GO" id="GO:0004553">
    <property type="term" value="F:hydrolase activity, hydrolyzing O-glycosyl compounds"/>
    <property type="evidence" value="ECO:0007669"/>
    <property type="project" value="InterPro"/>
</dbReference>
<dbReference type="PANTHER" id="PTHR10963">
    <property type="entry name" value="GLYCOSYL HYDROLASE-RELATED"/>
    <property type="match status" value="1"/>
</dbReference>
<dbReference type="Proteomes" id="UP000001351">
    <property type="component" value="Chromosome"/>
</dbReference>
<dbReference type="CDD" id="cd00257">
    <property type="entry name" value="beta-trefoil_FSCN-like"/>
    <property type="match status" value="1"/>
</dbReference>
<evidence type="ECO:0000313" key="4">
    <source>
        <dbReference type="EMBL" id="ADO69527.1"/>
    </source>
</evidence>
<evidence type="ECO:0000313" key="7">
    <source>
        <dbReference type="Proteomes" id="UP000032702"/>
    </source>
</evidence>
<dbReference type="OrthoDB" id="9809583at2"/>
<proteinExistence type="inferred from homology"/>
<dbReference type="CAZy" id="GH16">
    <property type="family name" value="Glycoside Hydrolase Family 16"/>
</dbReference>
<evidence type="ECO:0000259" key="3">
    <source>
        <dbReference type="PROSITE" id="PS51762"/>
    </source>
</evidence>
<accession>Q096F7</accession>
<dbReference type="eggNOG" id="COG2273">
    <property type="taxonomic scope" value="Bacteria"/>
</dbReference>
<dbReference type="AlphaFoldDB" id="Q096F7"/>
<gene>
    <name evidence="4" type="ordered locus">STAUR_1723</name>
    <name evidence="5" type="ORF">STIAU_3764</name>
</gene>
<dbReference type="HOGENOM" id="CLU_615252_0_0_7"/>
<feature type="signal peptide" evidence="2">
    <location>
        <begin position="1"/>
        <end position="30"/>
    </location>
</feature>
<evidence type="ECO:0000256" key="1">
    <source>
        <dbReference type="ARBA" id="ARBA00006865"/>
    </source>
</evidence>
<dbReference type="CDD" id="cd08023">
    <property type="entry name" value="GH16_laminarinase_like"/>
    <property type="match status" value="1"/>
</dbReference>
<dbReference type="KEGG" id="sur:STAUR_1723"/>
<evidence type="ECO:0000313" key="5">
    <source>
        <dbReference type="EMBL" id="EAU67584.1"/>
    </source>
</evidence>
<dbReference type="InterPro" id="IPR000757">
    <property type="entry name" value="Beta-glucanase-like"/>
</dbReference>
<dbReference type="EMBL" id="CP002271">
    <property type="protein sequence ID" value="ADO69527.1"/>
    <property type="molecule type" value="Genomic_DNA"/>
</dbReference>
<dbReference type="Gene3D" id="2.60.120.200">
    <property type="match status" value="1"/>
</dbReference>
<name>Q096F7_STIAD</name>
<dbReference type="STRING" id="378806.STAUR_1723"/>
<dbReference type="InterPro" id="IPR050546">
    <property type="entry name" value="Glycosyl_Hydrlase_16"/>
</dbReference>
<organism evidence="5 7">
    <name type="scientific">Stigmatella aurantiaca (strain DW4/3-1)</name>
    <dbReference type="NCBI Taxonomy" id="378806"/>
    <lineage>
        <taxon>Bacteria</taxon>
        <taxon>Pseudomonadati</taxon>
        <taxon>Myxococcota</taxon>
        <taxon>Myxococcia</taxon>
        <taxon>Myxococcales</taxon>
        <taxon>Cystobacterineae</taxon>
        <taxon>Archangiaceae</taxon>
        <taxon>Stigmatella</taxon>
    </lineage>
</organism>
<sequence length="445" mass="47987">MALNFKKAMGSRWVLMMGVGSMLLGAPACAPEGESAPAPTGEAKQSVKAPIGQTIWLKSCLTGKFVSADGNLGANSPLVADRATTAGWEHFQVVDAGSGTIALRVSETQKYVSADTNVAGRLVADRTTIGDWERFTWVEFADGNIGLIAKSTGKYVSTDTNRGANAPLYADRTTAGCWEAFSIGIVGGGGGGGGGKWVQIWGDEFDGTAVNTANWSYITNVHVNNEQQQYTTSGNNVQVSNGTLKLIARRENNNGYPFTSGRLETAGKKQFTHGAVEARLKMPVGPGLWPAFWMLGHDINSVGWPNCGELDIMENVGYGDWVSMALHGPGYSGNTPINGRYTFPAGNGINNWHTYRVEYSPAEIKWFVDGNLYRTVTKAEVTRYGAWQYDKAQYIILNLAVGGGYPAGVNGATQPYYGVPQATADLITRTPQVFEIDYVRAFQWQ</sequence>
<dbReference type="PANTHER" id="PTHR10963:SF55">
    <property type="entry name" value="GLYCOSIDE HYDROLASE FAMILY 16 PROTEIN"/>
    <property type="match status" value="1"/>
</dbReference>
<protein>
    <submittedName>
        <fullName evidence="5">Beta-1,3(4)-glucanase</fullName>
    </submittedName>
    <submittedName>
        <fullName evidence="4">Glycoside hydrolase family 16</fullName>
    </submittedName>
</protein>
<dbReference type="Gene3D" id="2.80.10.50">
    <property type="match status" value="1"/>
</dbReference>
<evidence type="ECO:0000313" key="6">
    <source>
        <dbReference type="Proteomes" id="UP000001351"/>
    </source>
</evidence>
<dbReference type="Proteomes" id="UP000032702">
    <property type="component" value="Unassembled WGS sequence"/>
</dbReference>
<dbReference type="InterPro" id="IPR013320">
    <property type="entry name" value="ConA-like_dom_sf"/>
</dbReference>
<dbReference type="EMBL" id="AAMD01000030">
    <property type="protein sequence ID" value="EAU67584.1"/>
    <property type="molecule type" value="Genomic_DNA"/>
</dbReference>
<reference evidence="5 7" key="1">
    <citation type="submission" date="2006-04" db="EMBL/GenBank/DDBJ databases">
        <authorList>
            <person name="Nierman W.C."/>
        </authorList>
    </citation>
    <scope>NUCLEOTIDE SEQUENCE [LARGE SCALE GENOMIC DNA]</scope>
    <source>
        <strain evidence="5 7">DW4/3-1</strain>
    </source>
</reference>
<reference evidence="4 6" key="2">
    <citation type="journal article" date="2011" name="Mol. Biol. Evol.">
        <title>Comparative genomic analysis of fruiting body formation in Myxococcales.</title>
        <authorList>
            <person name="Huntley S."/>
            <person name="Hamann N."/>
            <person name="Wegener-Feldbrugge S."/>
            <person name="Treuner-Lange A."/>
            <person name="Kube M."/>
            <person name="Reinhardt R."/>
            <person name="Klages S."/>
            <person name="Muller R."/>
            <person name="Ronning C.M."/>
            <person name="Nierman W.C."/>
            <person name="Sogaard-Andersen L."/>
        </authorList>
    </citation>
    <scope>NUCLEOTIDE SEQUENCE [LARGE SCALE GENOMIC DNA]</scope>
    <source>
        <strain evidence="4 6">DW4/3-1</strain>
    </source>
</reference>
<dbReference type="Pfam" id="PF00722">
    <property type="entry name" value="Glyco_hydro_16"/>
    <property type="match status" value="1"/>
</dbReference>
<feature type="chain" id="PRO_5010840410" evidence="2">
    <location>
        <begin position="31"/>
        <end position="445"/>
    </location>
</feature>
<dbReference type="RefSeq" id="WP_002612833.1">
    <property type="nucleotide sequence ID" value="NC_014623.1"/>
</dbReference>